<keyword evidence="1" id="KW-0600">Photoreceptor protein</keyword>
<keyword evidence="3" id="KW-0716">Sensory transduction</keyword>
<dbReference type="Pfam" id="PF00072">
    <property type="entry name" value="Response_reg"/>
    <property type="match status" value="1"/>
</dbReference>
<proteinExistence type="predicted"/>
<feature type="region of interest" description="Disordered" evidence="12">
    <location>
        <begin position="166"/>
        <end position="200"/>
    </location>
</feature>
<evidence type="ECO:0000256" key="4">
    <source>
        <dbReference type="ARBA" id="ARBA00022679"/>
    </source>
</evidence>
<dbReference type="Proteomes" id="UP000283383">
    <property type="component" value="Unassembled WGS sequence"/>
</dbReference>
<dbReference type="GO" id="GO:0006355">
    <property type="term" value="P:regulation of DNA-templated transcription"/>
    <property type="evidence" value="ECO:0007669"/>
    <property type="project" value="InterPro"/>
</dbReference>
<gene>
    <name evidence="16" type="ORF">GcM3_076006</name>
</gene>
<dbReference type="SUPFAM" id="SSF55874">
    <property type="entry name" value="ATPase domain of HSP90 chaperone/DNA topoisomerase II/histidine kinase"/>
    <property type="match status" value="1"/>
</dbReference>
<evidence type="ECO:0000256" key="2">
    <source>
        <dbReference type="ARBA" id="ARBA00022553"/>
    </source>
</evidence>
<dbReference type="GO" id="GO:0000160">
    <property type="term" value="P:phosphorelay signal transduction system"/>
    <property type="evidence" value="ECO:0007669"/>
    <property type="project" value="UniProtKB-KW"/>
</dbReference>
<dbReference type="Gene3D" id="3.30.450.270">
    <property type="match status" value="1"/>
</dbReference>
<dbReference type="InterPro" id="IPR035965">
    <property type="entry name" value="PAS-like_dom_sf"/>
</dbReference>
<evidence type="ECO:0000256" key="8">
    <source>
        <dbReference type="ARBA" id="ARBA00022991"/>
    </source>
</evidence>
<dbReference type="PROSITE" id="PS50109">
    <property type="entry name" value="HIS_KIN"/>
    <property type="match status" value="1"/>
</dbReference>
<feature type="compositionally biased region" description="Polar residues" evidence="12">
    <location>
        <begin position="1049"/>
        <end position="1074"/>
    </location>
</feature>
<feature type="domain" description="Histidine kinase" evidence="14">
    <location>
        <begin position="833"/>
        <end position="1005"/>
    </location>
</feature>
<keyword evidence="17" id="KW-1185">Reference proteome</keyword>
<dbReference type="SUPFAM" id="SSF55785">
    <property type="entry name" value="PYP-like sensor domain (PAS domain)"/>
    <property type="match status" value="1"/>
</dbReference>
<dbReference type="Pfam" id="PF08446">
    <property type="entry name" value="PAS_2"/>
    <property type="match status" value="1"/>
</dbReference>
<dbReference type="InterPro" id="IPR013515">
    <property type="entry name" value="Phytochrome_cen-reg"/>
</dbReference>
<feature type="domain" description="Response regulatory" evidence="15">
    <location>
        <begin position="1123"/>
        <end position="1255"/>
    </location>
</feature>
<dbReference type="EMBL" id="MCBQ01007687">
    <property type="protein sequence ID" value="RKF76787.1"/>
    <property type="molecule type" value="Genomic_DNA"/>
</dbReference>
<dbReference type="SUPFAM" id="SSF55781">
    <property type="entry name" value="GAF domain-like"/>
    <property type="match status" value="2"/>
</dbReference>
<sequence length="1278" mass="142650">MRSTMRQLLGGKKSHKLAIDENSDNCNVGPNLSSSHNNLAPDGMGTNINQNGITNETSGGVMNVMRNGMSHNYVNTPTTDGFRNNTGESTESSFYNSMSKGNAIDHNMGNNYGNPIMSNMGMRSNSLGTGQDSNKYYSKYSNEGSENPSSLDTGTTINNANNTYLSPHFERLPASPSNSRTTPSRASAMTGISSMPSQQSAAKNEYRKVTERSQIINQTASSPPLVSTGIESTSTSKNYLRCEDEPIRVPGAIQSIGALIGLRYSENGDLEVKVASENSRKILGYGPEQLFALGSFLDVLEDPSRQEIIIQLDHCIRSGHTTSTATINPNFFQITLKFPYEPDCRLWCTIHQAPNTDGLIICEFEEYSENYYLKDVNATKSLPQIPFNSSSPDVNPEEFQKSTTSVSKPIAPLKIAEQRDDKLFSSLDIFCCLSRIQEQIKRCNCVKEVQDVIVGLVSEVTGFHRVMCYQFDNNNNGSVEAELVNPNASTDIFRGLHYPESDIPPQARELYKVNLIRLLFDRDDETSRLVWRDGADYEDPLDLTHCYLRAMSPIHLKYLRNMGVRSTLNISLVIDDKLWGLISCHGYGEHGIRVSLPIRELCRCIGNCASTNIERLTALERIRSRRLPQYLPANSVPPSSDLLKLIEADFAILNIGNKVRAIGRMEPFQEATIIINYLQSCRVDRISSSQNIKADFPDISPPNGINTIAGILIIPLNIGKENDFLVFFRKGQLRTINWAGNPQEKIFKSSNEYLEPRASFKRFTETVNNSSKEWTEDQLDTASILALIYGRFAETWRMKASSAYGKDKESEERDTTSARVDDTFNLKAAEATRVLEALKKEAQRKALDLTVSIHEDVPTTVIGDADCFKQVMLYFIRNGFRSSQSLKVDVSLIRVQDDTSYVELKVQDAGPGMTEEELDVSYPIFIINIYLHMVQETFQEFERAQSNEKWPFPNHVSPPNPNEVNRGSVTLSVVATFVRSINGQIQVTSEIGKGTIFTVEFPYKCANGSESSASRKSRNYLLTSPMPPKRLSPQINSQSDGYERKTKNDVSTPISNSFALSPANSNANENSRNLSARTPTQSLVQTLQGTSANENQALASYEKGGYKQNGNEQSQNFLEKKFTILIADNDANSSRMLESKLLSAGYSVEVAHDGQECHDRFALNPSKFDVILMELKMPLVDGVLSTRMIRIAEKEAKHRNGSDNPQIAKQRVTIIAFSSILEEESRFDYIQSGFDGWLLKPVNIQRLDQMLQGLVDPKLRTDALYVPGQLNKGGWFLP</sequence>
<dbReference type="CDD" id="cd17546">
    <property type="entry name" value="REC_hyHK_CKI1_RcsC-like"/>
    <property type="match status" value="1"/>
</dbReference>
<dbReference type="SMART" id="SM00387">
    <property type="entry name" value="HATPase_c"/>
    <property type="match status" value="1"/>
</dbReference>
<evidence type="ECO:0000259" key="14">
    <source>
        <dbReference type="PROSITE" id="PS50109"/>
    </source>
</evidence>
<dbReference type="Pfam" id="PF02518">
    <property type="entry name" value="HATPase_c"/>
    <property type="match status" value="1"/>
</dbReference>
<organism evidence="16 17">
    <name type="scientific">Golovinomyces cichoracearum</name>
    <dbReference type="NCBI Taxonomy" id="62708"/>
    <lineage>
        <taxon>Eukaryota</taxon>
        <taxon>Fungi</taxon>
        <taxon>Dikarya</taxon>
        <taxon>Ascomycota</taxon>
        <taxon>Pezizomycotina</taxon>
        <taxon>Leotiomycetes</taxon>
        <taxon>Erysiphales</taxon>
        <taxon>Erysiphaceae</taxon>
        <taxon>Golovinomyces</taxon>
    </lineage>
</organism>
<feature type="region of interest" description="Disordered" evidence="12">
    <location>
        <begin position="124"/>
        <end position="153"/>
    </location>
</feature>
<dbReference type="InterPro" id="IPR001294">
    <property type="entry name" value="Phytochrome"/>
</dbReference>
<evidence type="ECO:0000256" key="10">
    <source>
        <dbReference type="ARBA" id="ARBA00023170"/>
    </source>
</evidence>
<dbReference type="InterPro" id="IPR011006">
    <property type="entry name" value="CheY-like_superfamily"/>
</dbReference>
<dbReference type="PROSITE" id="PS50110">
    <property type="entry name" value="RESPONSE_REGULATORY"/>
    <property type="match status" value="1"/>
</dbReference>
<dbReference type="SUPFAM" id="SSF52172">
    <property type="entry name" value="CheY-like"/>
    <property type="match status" value="1"/>
</dbReference>
<dbReference type="Pfam" id="PF00360">
    <property type="entry name" value="PHY"/>
    <property type="match status" value="1"/>
</dbReference>
<dbReference type="InterPro" id="IPR036890">
    <property type="entry name" value="HATPase_C_sf"/>
</dbReference>
<evidence type="ECO:0000256" key="9">
    <source>
        <dbReference type="ARBA" id="ARBA00023012"/>
    </source>
</evidence>
<dbReference type="Gene3D" id="3.30.450.20">
    <property type="entry name" value="PAS domain"/>
    <property type="match status" value="1"/>
</dbReference>
<dbReference type="GO" id="GO:0016301">
    <property type="term" value="F:kinase activity"/>
    <property type="evidence" value="ECO:0007669"/>
    <property type="project" value="UniProtKB-KW"/>
</dbReference>
<dbReference type="GO" id="GO:0009584">
    <property type="term" value="P:detection of visible light"/>
    <property type="evidence" value="ECO:0007669"/>
    <property type="project" value="InterPro"/>
</dbReference>
<evidence type="ECO:0000256" key="12">
    <source>
        <dbReference type="SAM" id="MobiDB-lite"/>
    </source>
</evidence>
<accession>A0A420IQK7</accession>
<protein>
    <submittedName>
        <fullName evidence="16">Putative histidine kinase-group viii protein</fullName>
    </submittedName>
</protein>
<evidence type="ECO:0000256" key="6">
    <source>
        <dbReference type="ARBA" id="ARBA00022777"/>
    </source>
</evidence>
<evidence type="ECO:0000256" key="7">
    <source>
        <dbReference type="ARBA" id="ARBA00022840"/>
    </source>
</evidence>
<dbReference type="InterPro" id="IPR003594">
    <property type="entry name" value="HATPase_dom"/>
</dbReference>
<name>A0A420IQK7_9PEZI</name>
<dbReference type="InterPro" id="IPR029016">
    <property type="entry name" value="GAF-like_dom_sf"/>
</dbReference>
<keyword evidence="2" id="KW-0597">Phosphoprotein</keyword>
<dbReference type="AlphaFoldDB" id="A0A420IQK7"/>
<keyword evidence="7" id="KW-0067">ATP-binding</keyword>
<dbReference type="PANTHER" id="PTHR43065:SF10">
    <property type="entry name" value="PEROXIDE STRESS-ACTIVATED HISTIDINE KINASE MAK3"/>
    <property type="match status" value="1"/>
</dbReference>
<evidence type="ECO:0000259" key="13">
    <source>
        <dbReference type="PROSITE" id="PS50046"/>
    </source>
</evidence>
<evidence type="ECO:0000313" key="16">
    <source>
        <dbReference type="EMBL" id="RKF76787.1"/>
    </source>
</evidence>
<keyword evidence="9" id="KW-0902">Two-component regulatory system</keyword>
<comment type="caution">
    <text evidence="16">The sequence shown here is derived from an EMBL/GenBank/DDBJ whole genome shotgun (WGS) entry which is preliminary data.</text>
</comment>
<feature type="domain" description="Phytochrome chromophore attachment site" evidence="13">
    <location>
        <begin position="445"/>
        <end position="607"/>
    </location>
</feature>
<evidence type="ECO:0000256" key="3">
    <source>
        <dbReference type="ARBA" id="ARBA00022606"/>
    </source>
</evidence>
<dbReference type="GO" id="GO:0005524">
    <property type="term" value="F:ATP binding"/>
    <property type="evidence" value="ECO:0007669"/>
    <property type="project" value="UniProtKB-KW"/>
</dbReference>
<dbReference type="SMART" id="SM00448">
    <property type="entry name" value="REC"/>
    <property type="match status" value="1"/>
</dbReference>
<dbReference type="Pfam" id="PF01590">
    <property type="entry name" value="GAF"/>
    <property type="match status" value="1"/>
</dbReference>
<dbReference type="InterPro" id="IPR043150">
    <property type="entry name" value="Phytochrome_PHY_sf"/>
</dbReference>
<keyword evidence="8" id="KW-0157">Chromophore</keyword>
<dbReference type="InterPro" id="IPR005467">
    <property type="entry name" value="His_kinase_dom"/>
</dbReference>
<evidence type="ECO:0000313" key="17">
    <source>
        <dbReference type="Proteomes" id="UP000283383"/>
    </source>
</evidence>
<evidence type="ECO:0000256" key="11">
    <source>
        <dbReference type="PROSITE-ProRule" id="PRU00169"/>
    </source>
</evidence>
<feature type="compositionally biased region" description="Polar residues" evidence="12">
    <location>
        <begin position="175"/>
        <end position="200"/>
    </location>
</feature>
<evidence type="ECO:0000259" key="15">
    <source>
        <dbReference type="PROSITE" id="PS50110"/>
    </source>
</evidence>
<keyword evidence="6 16" id="KW-0418">Kinase</keyword>
<dbReference type="GO" id="GO:0009881">
    <property type="term" value="F:photoreceptor activity"/>
    <property type="evidence" value="ECO:0007669"/>
    <property type="project" value="UniProtKB-KW"/>
</dbReference>
<dbReference type="PANTHER" id="PTHR43065">
    <property type="entry name" value="SENSOR HISTIDINE KINASE"/>
    <property type="match status" value="1"/>
</dbReference>
<dbReference type="InterPro" id="IPR016132">
    <property type="entry name" value="Phyto_chromo_attachment"/>
</dbReference>
<keyword evidence="5" id="KW-0547">Nucleotide-binding</keyword>
<dbReference type="PROSITE" id="PS50046">
    <property type="entry name" value="PHYTOCHROME_2"/>
    <property type="match status" value="1"/>
</dbReference>
<dbReference type="InterPro" id="IPR001789">
    <property type="entry name" value="Sig_transdc_resp-reg_receiver"/>
</dbReference>
<dbReference type="Gene3D" id="3.30.565.10">
    <property type="entry name" value="Histidine kinase-like ATPase, C-terminal domain"/>
    <property type="match status" value="1"/>
</dbReference>
<feature type="region of interest" description="Disordered" evidence="12">
    <location>
        <begin position="1008"/>
        <end position="1074"/>
    </location>
</feature>
<dbReference type="InterPro" id="IPR003018">
    <property type="entry name" value="GAF"/>
</dbReference>
<dbReference type="STRING" id="62708.A0A420IQK7"/>
<reference evidence="16 17" key="1">
    <citation type="journal article" date="2018" name="BMC Genomics">
        <title>Comparative genome analyses reveal sequence features reflecting distinct modes of host-adaptation between dicot and monocot powdery mildew.</title>
        <authorList>
            <person name="Wu Y."/>
            <person name="Ma X."/>
            <person name="Pan Z."/>
            <person name="Kale S.D."/>
            <person name="Song Y."/>
            <person name="King H."/>
            <person name="Zhang Q."/>
            <person name="Presley C."/>
            <person name="Deng X."/>
            <person name="Wei C.I."/>
            <person name="Xiao S."/>
        </authorList>
    </citation>
    <scope>NUCLEOTIDE SEQUENCE [LARGE SCALE GENOMIC DNA]</scope>
    <source>
        <strain evidence="16">UMSG3</strain>
    </source>
</reference>
<comment type="caution">
    <text evidence="11">Lacks conserved residue(s) required for the propagation of feature annotation.</text>
</comment>
<keyword evidence="4" id="KW-0808">Transferase</keyword>
<dbReference type="Gene3D" id="3.40.50.2300">
    <property type="match status" value="1"/>
</dbReference>
<evidence type="ECO:0000256" key="1">
    <source>
        <dbReference type="ARBA" id="ARBA00022543"/>
    </source>
</evidence>
<evidence type="ECO:0000256" key="5">
    <source>
        <dbReference type="ARBA" id="ARBA00022741"/>
    </source>
</evidence>
<dbReference type="PRINTS" id="PR01033">
    <property type="entry name" value="PHYTOCHROME"/>
</dbReference>
<dbReference type="InterPro" id="IPR013654">
    <property type="entry name" value="PAS_2"/>
</dbReference>
<keyword evidence="10" id="KW-0675">Receptor</keyword>
<dbReference type="Gene3D" id="3.30.450.40">
    <property type="match status" value="1"/>
</dbReference>